<dbReference type="EMBL" id="JAULSW010000004">
    <property type="protein sequence ID" value="KAK3385639.1"/>
    <property type="molecule type" value="Genomic_DNA"/>
</dbReference>
<organism evidence="2 3">
    <name type="scientific">Podospora didyma</name>
    <dbReference type="NCBI Taxonomy" id="330526"/>
    <lineage>
        <taxon>Eukaryota</taxon>
        <taxon>Fungi</taxon>
        <taxon>Dikarya</taxon>
        <taxon>Ascomycota</taxon>
        <taxon>Pezizomycotina</taxon>
        <taxon>Sordariomycetes</taxon>
        <taxon>Sordariomycetidae</taxon>
        <taxon>Sordariales</taxon>
        <taxon>Podosporaceae</taxon>
        <taxon>Podospora</taxon>
    </lineage>
</organism>
<sequence>MIRHRVSGPSTGTLPSPKILYSFLTFFTAYIYLAHPSVSDMMESNNFSVAVSSPAPGPGQDLLRRTSTIPSAGTHGARLLRSRLARRRVRQTLDGALAVPATNRENETQRVPDPIDQVGPATATDVLSAVYVPAEAFSQQPDEDLEYDSLASYLIEASEERRLVQLEAERLVEIAANSETPLFLKGGERLGRGDIIGYTALTVLTKTLINLKLICQIDNDSISLVHAPLGHTAQQFRTSINRLRATVSEEEIGLRLQLRKEADGEEPVWTDWTELADDAAALLDLSTGCIARYVTQIAYGKSWRNQQLGALAKFTAKAKVLLTDICTSAAVALQNANLALATFEATYGKENSRLDKAKGRERRRRGGKRGLPPVCGNGGECRRFGS</sequence>
<reference evidence="2" key="1">
    <citation type="journal article" date="2023" name="Mol. Phylogenet. Evol.">
        <title>Genome-scale phylogeny and comparative genomics of the fungal order Sordariales.</title>
        <authorList>
            <person name="Hensen N."/>
            <person name="Bonometti L."/>
            <person name="Westerberg I."/>
            <person name="Brannstrom I.O."/>
            <person name="Guillou S."/>
            <person name="Cros-Aarteil S."/>
            <person name="Calhoun S."/>
            <person name="Haridas S."/>
            <person name="Kuo A."/>
            <person name="Mondo S."/>
            <person name="Pangilinan J."/>
            <person name="Riley R."/>
            <person name="LaButti K."/>
            <person name="Andreopoulos B."/>
            <person name="Lipzen A."/>
            <person name="Chen C."/>
            <person name="Yan M."/>
            <person name="Daum C."/>
            <person name="Ng V."/>
            <person name="Clum A."/>
            <person name="Steindorff A."/>
            <person name="Ohm R.A."/>
            <person name="Martin F."/>
            <person name="Silar P."/>
            <person name="Natvig D.O."/>
            <person name="Lalanne C."/>
            <person name="Gautier V."/>
            <person name="Ament-Velasquez S.L."/>
            <person name="Kruys A."/>
            <person name="Hutchinson M.I."/>
            <person name="Powell A.J."/>
            <person name="Barry K."/>
            <person name="Miller A.N."/>
            <person name="Grigoriev I.V."/>
            <person name="Debuchy R."/>
            <person name="Gladieux P."/>
            <person name="Hiltunen Thoren M."/>
            <person name="Johannesson H."/>
        </authorList>
    </citation>
    <scope>NUCLEOTIDE SEQUENCE</scope>
    <source>
        <strain evidence="2">CBS 232.78</strain>
    </source>
</reference>
<proteinExistence type="predicted"/>
<evidence type="ECO:0000313" key="3">
    <source>
        <dbReference type="Proteomes" id="UP001285441"/>
    </source>
</evidence>
<feature type="region of interest" description="Disordered" evidence="1">
    <location>
        <begin position="354"/>
        <end position="373"/>
    </location>
</feature>
<comment type="caution">
    <text evidence="2">The sequence shown here is derived from an EMBL/GenBank/DDBJ whole genome shotgun (WGS) entry which is preliminary data.</text>
</comment>
<feature type="compositionally biased region" description="Basic residues" evidence="1">
    <location>
        <begin position="359"/>
        <end position="368"/>
    </location>
</feature>
<evidence type="ECO:0000256" key="1">
    <source>
        <dbReference type="SAM" id="MobiDB-lite"/>
    </source>
</evidence>
<evidence type="ECO:0000313" key="2">
    <source>
        <dbReference type="EMBL" id="KAK3385639.1"/>
    </source>
</evidence>
<protein>
    <submittedName>
        <fullName evidence="2">Uncharacterized protein</fullName>
    </submittedName>
</protein>
<dbReference type="Proteomes" id="UP001285441">
    <property type="component" value="Unassembled WGS sequence"/>
</dbReference>
<gene>
    <name evidence="2" type="ORF">B0H63DRAFT_473340</name>
</gene>
<accession>A0AAE0NQ82</accession>
<reference evidence="2" key="2">
    <citation type="submission" date="2023-06" db="EMBL/GenBank/DDBJ databases">
        <authorList>
            <consortium name="Lawrence Berkeley National Laboratory"/>
            <person name="Haridas S."/>
            <person name="Hensen N."/>
            <person name="Bonometti L."/>
            <person name="Westerberg I."/>
            <person name="Brannstrom I.O."/>
            <person name="Guillou S."/>
            <person name="Cros-Aarteil S."/>
            <person name="Calhoun S."/>
            <person name="Kuo A."/>
            <person name="Mondo S."/>
            <person name="Pangilinan J."/>
            <person name="Riley R."/>
            <person name="LaButti K."/>
            <person name="Andreopoulos B."/>
            <person name="Lipzen A."/>
            <person name="Chen C."/>
            <person name="Yanf M."/>
            <person name="Daum C."/>
            <person name="Ng V."/>
            <person name="Clum A."/>
            <person name="Steindorff A."/>
            <person name="Ohm R."/>
            <person name="Martin F."/>
            <person name="Silar P."/>
            <person name="Natvig D."/>
            <person name="Lalanne C."/>
            <person name="Gautier V."/>
            <person name="Ament-velasquez S.L."/>
            <person name="Kruys A."/>
            <person name="Hutchinson M.I."/>
            <person name="Powell A.J."/>
            <person name="Barry K."/>
            <person name="Miller A.N."/>
            <person name="Grigoriev I.V."/>
            <person name="Debuchy R."/>
            <person name="Gladieux P."/>
            <person name="Thoren M.H."/>
            <person name="Johannesson H."/>
        </authorList>
    </citation>
    <scope>NUCLEOTIDE SEQUENCE</scope>
    <source>
        <strain evidence="2">CBS 232.78</strain>
    </source>
</reference>
<name>A0AAE0NQ82_9PEZI</name>
<keyword evidence="3" id="KW-1185">Reference proteome</keyword>
<dbReference type="AlphaFoldDB" id="A0AAE0NQ82"/>